<feature type="region of interest" description="Disordered" evidence="2">
    <location>
        <begin position="81"/>
        <end position="100"/>
    </location>
</feature>
<evidence type="ECO:0000256" key="2">
    <source>
        <dbReference type="SAM" id="MobiDB-lite"/>
    </source>
</evidence>
<protein>
    <recommendedName>
        <fullName evidence="1">Interleukin-12 subunit alpha</fullName>
        <shortName evidence="1">IL-12A</shortName>
    </recommendedName>
</protein>
<dbReference type="InterPro" id="IPR004281">
    <property type="entry name" value="IL-12_alpha"/>
</dbReference>
<dbReference type="InterPro" id="IPR009079">
    <property type="entry name" value="4_helix_cytokine-like_core"/>
</dbReference>
<comment type="caution">
    <text evidence="3">The sequence shown here is derived from an EMBL/GenBank/DDBJ whole genome shotgun (WGS) entry which is preliminary data.</text>
</comment>
<evidence type="ECO:0000313" key="3">
    <source>
        <dbReference type="EMBL" id="KAG5847780.1"/>
    </source>
</evidence>
<organism evidence="3 4">
    <name type="scientific">Anguilla anguilla</name>
    <name type="common">European freshwater eel</name>
    <name type="synonym">Muraena anguilla</name>
    <dbReference type="NCBI Taxonomy" id="7936"/>
    <lineage>
        <taxon>Eukaryota</taxon>
        <taxon>Metazoa</taxon>
        <taxon>Chordata</taxon>
        <taxon>Craniata</taxon>
        <taxon>Vertebrata</taxon>
        <taxon>Euteleostomi</taxon>
        <taxon>Actinopterygii</taxon>
        <taxon>Neopterygii</taxon>
        <taxon>Teleostei</taxon>
        <taxon>Anguilliformes</taxon>
        <taxon>Anguillidae</taxon>
        <taxon>Anguilla</taxon>
    </lineage>
</organism>
<reference evidence="3" key="1">
    <citation type="submission" date="2021-01" db="EMBL/GenBank/DDBJ databases">
        <title>A chromosome-scale assembly of European eel, Anguilla anguilla.</title>
        <authorList>
            <person name="Henkel C."/>
            <person name="Jong-Raadsen S.A."/>
            <person name="Dufour S."/>
            <person name="Weltzien F.-A."/>
            <person name="Palstra A.P."/>
            <person name="Pelster B."/>
            <person name="Spaink H.P."/>
            <person name="Van Den Thillart G.E."/>
            <person name="Jansen H."/>
            <person name="Zahm M."/>
            <person name="Klopp C."/>
            <person name="Cedric C."/>
            <person name="Louis A."/>
            <person name="Berthelot C."/>
            <person name="Parey E."/>
            <person name="Roest Crollius H."/>
            <person name="Montfort J."/>
            <person name="Robinson-Rechavi M."/>
            <person name="Bucao C."/>
            <person name="Bouchez O."/>
            <person name="Gislard M."/>
            <person name="Lluch J."/>
            <person name="Milhes M."/>
            <person name="Lampietro C."/>
            <person name="Lopez Roques C."/>
            <person name="Donnadieu C."/>
            <person name="Braasch I."/>
            <person name="Desvignes T."/>
            <person name="Postlethwait J."/>
            <person name="Bobe J."/>
            <person name="Guiguen Y."/>
            <person name="Dirks R."/>
        </authorList>
    </citation>
    <scope>NUCLEOTIDE SEQUENCE</scope>
    <source>
        <strain evidence="3">Tag_6206</strain>
        <tissue evidence="3">Liver</tissue>
    </source>
</reference>
<dbReference type="SUPFAM" id="SSF47266">
    <property type="entry name" value="4-helical cytokines"/>
    <property type="match status" value="1"/>
</dbReference>
<dbReference type="GO" id="GO:0008083">
    <property type="term" value="F:growth factor activity"/>
    <property type="evidence" value="ECO:0007669"/>
    <property type="project" value="UniProtKB-KW"/>
</dbReference>
<gene>
    <name evidence="1" type="primary">IL12A</name>
    <name evidence="3" type="ORF">ANANG_G00129850</name>
</gene>
<keyword evidence="1" id="KW-0339">Growth factor</keyword>
<keyword evidence="1" id="KW-1015">Disulfide bond</keyword>
<dbReference type="AlphaFoldDB" id="A0A9D3MIA8"/>
<keyword evidence="4" id="KW-1185">Reference proteome</keyword>
<feature type="signal peptide" evidence="1">
    <location>
        <begin position="1"/>
        <end position="28"/>
    </location>
</feature>
<keyword evidence="1" id="KW-0732">Signal</keyword>
<dbReference type="Gene3D" id="1.20.1250.10">
    <property type="match status" value="1"/>
</dbReference>
<evidence type="ECO:0000256" key="1">
    <source>
        <dbReference type="RuleBase" id="RU363133"/>
    </source>
</evidence>
<dbReference type="GO" id="GO:0005143">
    <property type="term" value="F:interleukin-12 receptor binding"/>
    <property type="evidence" value="ECO:0007669"/>
    <property type="project" value="InterPro"/>
</dbReference>
<dbReference type="Proteomes" id="UP001044222">
    <property type="component" value="Chromosome 6"/>
</dbReference>
<sequence length="203" mass="22828">MQQNGKLRFAQWLLVVVLSWHVFDVSVGHPVKGDVRLDSVDMESCVPHARALLWNMTEALQHDNLFGGINCTEQTAEMNSGTQTESACEPNPRQDASCRGQRNTKFDKTECLKNIELDTQYYRSALLAYSDRSLGSRLVKTIDDFTEHCFPAREDSSVIEVSPATGNTFEGRLKLCKAMKGLRVRAITINRVMSYIAAGDYEM</sequence>
<comment type="subunit">
    <text evidence="1">Heterodimer with IL12B; disulfide-linked. The heterodimer is known as interleukin IL-12.</text>
</comment>
<feature type="chain" id="PRO_5039751565" description="Interleukin-12 subunit alpha" evidence="1">
    <location>
        <begin position="29"/>
        <end position="203"/>
    </location>
</feature>
<dbReference type="GO" id="GO:0005615">
    <property type="term" value="C:extracellular space"/>
    <property type="evidence" value="ECO:0007669"/>
    <property type="project" value="UniProtKB-KW"/>
</dbReference>
<dbReference type="GO" id="GO:0005125">
    <property type="term" value="F:cytokine activity"/>
    <property type="evidence" value="ECO:0007669"/>
    <property type="project" value="UniProtKB-KW"/>
</dbReference>
<keyword evidence="1" id="KW-0964">Secreted</keyword>
<dbReference type="GO" id="GO:0006955">
    <property type="term" value="P:immune response"/>
    <property type="evidence" value="ECO:0007669"/>
    <property type="project" value="InterPro"/>
</dbReference>
<name>A0A9D3MIA8_ANGAN</name>
<keyword evidence="1" id="KW-0202">Cytokine</keyword>
<evidence type="ECO:0000313" key="4">
    <source>
        <dbReference type="Proteomes" id="UP001044222"/>
    </source>
</evidence>
<accession>A0A9D3MIA8</accession>
<dbReference type="EMBL" id="JAFIRN010000006">
    <property type="protein sequence ID" value="KAG5847780.1"/>
    <property type="molecule type" value="Genomic_DNA"/>
</dbReference>
<dbReference type="Pfam" id="PF03039">
    <property type="entry name" value="IL12"/>
    <property type="match status" value="1"/>
</dbReference>
<comment type="subcellular location">
    <subcellularLocation>
        <location evidence="1">Secreted</location>
    </subcellularLocation>
</comment>
<proteinExistence type="inferred from homology"/>
<comment type="similarity">
    <text evidence="1">Belongs to the IL-6 superfamily.</text>
</comment>